<dbReference type="InterPro" id="IPR005628">
    <property type="entry name" value="GspK"/>
</dbReference>
<evidence type="ECO:0000256" key="1">
    <source>
        <dbReference type="ARBA" id="ARBA00004533"/>
    </source>
</evidence>
<keyword evidence="5 10" id="KW-0997">Cell inner membrane</keyword>
<evidence type="ECO:0000259" key="11">
    <source>
        <dbReference type="Pfam" id="PF03934"/>
    </source>
</evidence>
<feature type="domain" description="T2SS protein K first SAM-like" evidence="12">
    <location>
        <begin position="122"/>
        <end position="217"/>
    </location>
</feature>
<dbReference type="NCBIfam" id="NF037980">
    <property type="entry name" value="T2SS_GspK"/>
    <property type="match status" value="1"/>
</dbReference>
<dbReference type="SUPFAM" id="SSF158544">
    <property type="entry name" value="GspK insert domain-like"/>
    <property type="match status" value="1"/>
</dbReference>
<keyword evidence="9 10" id="KW-0472">Membrane</keyword>
<reference evidence="14" key="1">
    <citation type="journal article" date="2019" name="Int. J. Syst. Evol. Microbiol.">
        <title>The Global Catalogue of Microorganisms (GCM) 10K type strain sequencing project: providing services to taxonomists for standard genome sequencing and annotation.</title>
        <authorList>
            <consortium name="The Broad Institute Genomics Platform"/>
            <consortium name="The Broad Institute Genome Sequencing Center for Infectious Disease"/>
            <person name="Wu L."/>
            <person name="Ma J."/>
        </authorList>
    </citation>
    <scope>NUCLEOTIDE SEQUENCE [LARGE SCALE GENOMIC DNA]</scope>
    <source>
        <strain evidence="14">JCM 15503</strain>
    </source>
</reference>
<dbReference type="Pfam" id="PF03934">
    <property type="entry name" value="T2SSK"/>
    <property type="match status" value="1"/>
</dbReference>
<evidence type="ECO:0000256" key="3">
    <source>
        <dbReference type="ARBA" id="ARBA00022448"/>
    </source>
</evidence>
<protein>
    <recommendedName>
        <fullName evidence="10">Type II secretion system protein K</fullName>
    </recommendedName>
</protein>
<evidence type="ECO:0000256" key="7">
    <source>
        <dbReference type="ARBA" id="ARBA00022927"/>
    </source>
</evidence>
<feature type="domain" description="T2SS protein K second SAM-like" evidence="11">
    <location>
        <begin position="221"/>
        <end position="266"/>
    </location>
</feature>
<evidence type="ECO:0000256" key="4">
    <source>
        <dbReference type="ARBA" id="ARBA00022475"/>
    </source>
</evidence>
<evidence type="ECO:0000313" key="14">
    <source>
        <dbReference type="Proteomes" id="UP001500279"/>
    </source>
</evidence>
<evidence type="ECO:0000256" key="8">
    <source>
        <dbReference type="ARBA" id="ARBA00022989"/>
    </source>
</evidence>
<dbReference type="PANTHER" id="PTHR38831:SF1">
    <property type="entry name" value="TYPE II SECRETION SYSTEM PROTEIN K-RELATED"/>
    <property type="match status" value="1"/>
</dbReference>
<dbReference type="InterPro" id="IPR038072">
    <property type="entry name" value="GspK_central_sf"/>
</dbReference>
<keyword evidence="8" id="KW-1133">Transmembrane helix</keyword>
<evidence type="ECO:0000256" key="5">
    <source>
        <dbReference type="ARBA" id="ARBA00022519"/>
    </source>
</evidence>
<dbReference type="InterPro" id="IPR049179">
    <property type="entry name" value="T2SSK_SAM-like_2nd"/>
</dbReference>
<dbReference type="Gene3D" id="3.30.1300.30">
    <property type="entry name" value="GSPII I/J protein-like"/>
    <property type="match status" value="1"/>
</dbReference>
<gene>
    <name evidence="13" type="primary">gspK</name>
    <name evidence="13" type="ORF">GCM10009107_58300</name>
</gene>
<comment type="subcellular location">
    <subcellularLocation>
        <location evidence="1 10">Cell inner membrane</location>
    </subcellularLocation>
</comment>
<evidence type="ECO:0000256" key="6">
    <source>
        <dbReference type="ARBA" id="ARBA00022692"/>
    </source>
</evidence>
<dbReference type="Proteomes" id="UP001500279">
    <property type="component" value="Unassembled WGS sequence"/>
</dbReference>
<dbReference type="InterPro" id="IPR049031">
    <property type="entry name" value="T2SSK_SAM-like_1st"/>
</dbReference>
<dbReference type="PANTHER" id="PTHR38831">
    <property type="entry name" value="TYPE II SECRETION SYSTEM PROTEIN K"/>
    <property type="match status" value="1"/>
</dbReference>
<comment type="similarity">
    <text evidence="2 10">Belongs to the GSP K family.</text>
</comment>
<dbReference type="EMBL" id="BAAAEW010000047">
    <property type="protein sequence ID" value="GAA0768454.1"/>
    <property type="molecule type" value="Genomic_DNA"/>
</dbReference>
<name>A0ABP3VT97_9BURK</name>
<organism evidence="13 14">
    <name type="scientific">Ideonella azotifigens</name>
    <dbReference type="NCBI Taxonomy" id="513160"/>
    <lineage>
        <taxon>Bacteria</taxon>
        <taxon>Pseudomonadati</taxon>
        <taxon>Pseudomonadota</taxon>
        <taxon>Betaproteobacteria</taxon>
        <taxon>Burkholderiales</taxon>
        <taxon>Sphaerotilaceae</taxon>
        <taxon>Ideonella</taxon>
    </lineage>
</organism>
<sequence length="325" mass="35484">MTAQHLNRHTQRGAALLLAMLIVTLVATLAAGMVWQQWRAIEVESAERARAQSAWLLGGALDWARLILREDQRDGGGDALTEPWATGLAEIRLSTFLAADKDNTQDTGLDAFLSGDIVDATSRYNLRNLANDDEEQAKLQLLAFTRLCDTLGLPVGVAQRIAEAMAVSSDAEDLVDGGQKAQASAPIRPQRVAQLRWLGLDQATIDRLTPYVTILPNTTTVNLNTASPEVLMSVMEGLDRSSAQRLVQQRAQLKKGFDSVGSAAKALGDKFSTNATAWGKVAGIASQYFEVTGQLRYEDSVLREISLVQRQGAEVRVLWRERLSK</sequence>
<evidence type="ECO:0000313" key="13">
    <source>
        <dbReference type="EMBL" id="GAA0768454.1"/>
    </source>
</evidence>
<keyword evidence="3 10" id="KW-0813">Transport</keyword>
<evidence type="ECO:0000256" key="10">
    <source>
        <dbReference type="PIRNR" id="PIRNR002786"/>
    </source>
</evidence>
<keyword evidence="6" id="KW-0812">Transmembrane</keyword>
<dbReference type="RefSeq" id="WP_141290205.1">
    <property type="nucleotide sequence ID" value="NZ_BAAAEW010000047.1"/>
</dbReference>
<dbReference type="Gene3D" id="1.10.40.60">
    <property type="entry name" value="EpsJ-like"/>
    <property type="match status" value="2"/>
</dbReference>
<dbReference type="SUPFAM" id="SSF54523">
    <property type="entry name" value="Pili subunits"/>
    <property type="match status" value="1"/>
</dbReference>
<evidence type="ECO:0000259" key="12">
    <source>
        <dbReference type="Pfam" id="PF21687"/>
    </source>
</evidence>
<accession>A0ABP3VT97</accession>
<comment type="caution">
    <text evidence="13">The sequence shown here is derived from an EMBL/GenBank/DDBJ whole genome shotgun (WGS) entry which is preliminary data.</text>
</comment>
<proteinExistence type="inferred from homology"/>
<dbReference type="PIRSF" id="PIRSF002786">
    <property type="entry name" value="XcpX"/>
    <property type="match status" value="1"/>
</dbReference>
<keyword evidence="4 10" id="KW-1003">Cell membrane</keyword>
<dbReference type="Pfam" id="PF21687">
    <property type="entry name" value="T2SSK_1st"/>
    <property type="match status" value="1"/>
</dbReference>
<dbReference type="InterPro" id="IPR045584">
    <property type="entry name" value="Pilin-like"/>
</dbReference>
<evidence type="ECO:0000256" key="2">
    <source>
        <dbReference type="ARBA" id="ARBA00007246"/>
    </source>
</evidence>
<evidence type="ECO:0000256" key="9">
    <source>
        <dbReference type="ARBA" id="ARBA00023136"/>
    </source>
</evidence>
<keyword evidence="14" id="KW-1185">Reference proteome</keyword>
<keyword evidence="7" id="KW-0653">Protein transport</keyword>